<dbReference type="Gene3D" id="3.30.70.120">
    <property type="match status" value="1"/>
</dbReference>
<keyword evidence="3 6" id="KW-0812">Transmembrane</keyword>
<proteinExistence type="predicted"/>
<evidence type="ECO:0000313" key="8">
    <source>
        <dbReference type="EMBL" id="EHI61797.1"/>
    </source>
</evidence>
<dbReference type="PANTHER" id="PTHR33545">
    <property type="entry name" value="UPF0750 MEMBRANE PROTEIN YITT-RELATED"/>
    <property type="match status" value="1"/>
</dbReference>
<dbReference type="PATRIC" id="fig|742737.3.peg.242"/>
<feature type="transmembrane region" description="Helical" evidence="6">
    <location>
        <begin position="88"/>
        <end position="109"/>
    </location>
</feature>
<evidence type="ECO:0000256" key="5">
    <source>
        <dbReference type="ARBA" id="ARBA00023136"/>
    </source>
</evidence>
<evidence type="ECO:0000256" key="1">
    <source>
        <dbReference type="ARBA" id="ARBA00004651"/>
    </source>
</evidence>
<feature type="domain" description="DUF2179" evidence="7">
    <location>
        <begin position="228"/>
        <end position="282"/>
    </location>
</feature>
<evidence type="ECO:0000313" key="9">
    <source>
        <dbReference type="Proteomes" id="UP000005384"/>
    </source>
</evidence>
<keyword evidence="2" id="KW-1003">Cell membrane</keyword>
<dbReference type="Pfam" id="PF02588">
    <property type="entry name" value="YitT_membrane"/>
    <property type="match status" value="1"/>
</dbReference>
<dbReference type="InterPro" id="IPR015867">
    <property type="entry name" value="N-reg_PII/ATP_PRibTrfase_C"/>
</dbReference>
<dbReference type="AlphaFoldDB" id="G5I9Q8"/>
<keyword evidence="4 6" id="KW-1133">Transmembrane helix</keyword>
<dbReference type="PIRSF" id="PIRSF006483">
    <property type="entry name" value="Membrane_protein_YitT"/>
    <property type="match status" value="1"/>
</dbReference>
<gene>
    <name evidence="8" type="ORF">HMPREF9473_00248</name>
</gene>
<evidence type="ECO:0000256" key="3">
    <source>
        <dbReference type="ARBA" id="ARBA00022692"/>
    </source>
</evidence>
<evidence type="ECO:0000256" key="6">
    <source>
        <dbReference type="SAM" id="Phobius"/>
    </source>
</evidence>
<evidence type="ECO:0000256" key="4">
    <source>
        <dbReference type="ARBA" id="ARBA00022989"/>
    </source>
</evidence>
<keyword evidence="9" id="KW-1185">Reference proteome</keyword>
<dbReference type="GO" id="GO:0005886">
    <property type="term" value="C:plasma membrane"/>
    <property type="evidence" value="ECO:0007669"/>
    <property type="project" value="UniProtKB-SubCell"/>
</dbReference>
<dbReference type="InterPro" id="IPR003740">
    <property type="entry name" value="YitT"/>
</dbReference>
<comment type="subcellular location">
    <subcellularLocation>
        <location evidence="1">Cell membrane</location>
        <topology evidence="1">Multi-pass membrane protein</topology>
    </subcellularLocation>
</comment>
<evidence type="ECO:0000256" key="2">
    <source>
        <dbReference type="ARBA" id="ARBA00022475"/>
    </source>
</evidence>
<reference evidence="8 9" key="1">
    <citation type="submission" date="2011-08" db="EMBL/GenBank/DDBJ databases">
        <title>The Genome Sequence of Clostridium hathewayi WAL-18680.</title>
        <authorList>
            <consortium name="The Broad Institute Genome Sequencing Platform"/>
            <person name="Earl A."/>
            <person name="Ward D."/>
            <person name="Feldgarden M."/>
            <person name="Gevers D."/>
            <person name="Finegold S.M."/>
            <person name="Summanen P.H."/>
            <person name="Molitoris D.R."/>
            <person name="Song M."/>
            <person name="Daigneault M."/>
            <person name="Allen-Vercoe E."/>
            <person name="Young S.K."/>
            <person name="Zeng Q."/>
            <person name="Gargeya S."/>
            <person name="Fitzgerald M."/>
            <person name="Haas B."/>
            <person name="Abouelleil A."/>
            <person name="Alvarado L."/>
            <person name="Arachchi H.M."/>
            <person name="Berlin A."/>
            <person name="Brown A."/>
            <person name="Chapman S.B."/>
            <person name="Chen Z."/>
            <person name="Dunbar C."/>
            <person name="Freedman E."/>
            <person name="Gearin G."/>
            <person name="Gellesch M."/>
            <person name="Goldberg J."/>
            <person name="Griggs A."/>
            <person name="Gujja S."/>
            <person name="Heiman D."/>
            <person name="Howarth C."/>
            <person name="Larson L."/>
            <person name="Lui A."/>
            <person name="MacDonald P.J.P."/>
            <person name="Montmayeur A."/>
            <person name="Murphy C."/>
            <person name="Neiman D."/>
            <person name="Pearson M."/>
            <person name="Priest M."/>
            <person name="Roberts A."/>
            <person name="Saif S."/>
            <person name="Shea T."/>
            <person name="Shenoy N."/>
            <person name="Sisk P."/>
            <person name="Stolte C."/>
            <person name="Sykes S."/>
            <person name="Wortman J."/>
            <person name="Nusbaum C."/>
            <person name="Birren B."/>
        </authorList>
    </citation>
    <scope>NUCLEOTIDE SEQUENCE [LARGE SCALE GENOMIC DNA]</scope>
    <source>
        <strain evidence="8 9">WAL-18680</strain>
    </source>
</reference>
<name>G5I9Q8_9FIRM</name>
<dbReference type="HOGENOM" id="CLU_063199_2_0_9"/>
<accession>G5I9Q8</accession>
<organism evidence="8 9">
    <name type="scientific">Hungatella hathewayi WAL-18680</name>
    <dbReference type="NCBI Taxonomy" id="742737"/>
    <lineage>
        <taxon>Bacteria</taxon>
        <taxon>Bacillati</taxon>
        <taxon>Bacillota</taxon>
        <taxon>Clostridia</taxon>
        <taxon>Lachnospirales</taxon>
        <taxon>Lachnospiraceae</taxon>
        <taxon>Hungatella</taxon>
    </lineage>
</organism>
<dbReference type="EMBL" id="ADLN01000001">
    <property type="protein sequence ID" value="EHI61797.1"/>
    <property type="molecule type" value="Genomic_DNA"/>
</dbReference>
<dbReference type="OrthoDB" id="9779786at2"/>
<dbReference type="Proteomes" id="UP000005384">
    <property type="component" value="Unassembled WGS sequence"/>
</dbReference>
<comment type="caution">
    <text evidence="8">The sequence shown here is derived from an EMBL/GenBank/DDBJ whole genome shotgun (WGS) entry which is preliminary data.</text>
</comment>
<dbReference type="InterPro" id="IPR051461">
    <property type="entry name" value="UPF0750_membrane"/>
</dbReference>
<feature type="transmembrane region" description="Helical" evidence="6">
    <location>
        <begin position="158"/>
        <end position="182"/>
    </location>
</feature>
<dbReference type="InterPro" id="IPR019264">
    <property type="entry name" value="DUF2179"/>
</dbReference>
<feature type="transmembrane region" description="Helical" evidence="6">
    <location>
        <begin position="115"/>
        <end position="137"/>
    </location>
</feature>
<feature type="transmembrane region" description="Helical" evidence="6">
    <location>
        <begin position="58"/>
        <end position="81"/>
    </location>
</feature>
<dbReference type="Pfam" id="PF10035">
    <property type="entry name" value="DUF2179"/>
    <property type="match status" value="1"/>
</dbReference>
<evidence type="ECO:0000259" key="7">
    <source>
        <dbReference type="Pfam" id="PF10035"/>
    </source>
</evidence>
<protein>
    <recommendedName>
        <fullName evidence="7">DUF2179 domain-containing protein</fullName>
    </recommendedName>
</protein>
<feature type="transmembrane region" description="Helical" evidence="6">
    <location>
        <begin position="14"/>
        <end position="35"/>
    </location>
</feature>
<dbReference type="PANTHER" id="PTHR33545:SF5">
    <property type="entry name" value="UPF0750 MEMBRANE PROTEIN YITT"/>
    <property type="match status" value="1"/>
</dbReference>
<keyword evidence="5 6" id="KW-0472">Membrane</keyword>
<sequence>MLTELKKNKMVRRVITIVAVIASALLQTFVIQAFIRPANLLSGGFTGVAILIDRITSLYGYSFSTSLGMLALNIPVAFLCSKSISVRFTFYSMMQVFLASFFLKVLHFQPMFNDVMLNVVFGGFLYGIGIVIALRGNASTGGTDFIALYVSNKTGRSIWEYVFAGNVLILCIFGFIFGWIYAGYSILFQYISTRTISAFHHRYERVTLQITTSKAEAVIRAYIAHYRHGISCVDAVGGYSHKKMNLLHTVVSSYEVPDIVALMREEDPHVIVNMIKTENFYGGFYQAPME</sequence>